<gene>
    <name evidence="2" type="primary">FXYD6P1</name>
</gene>
<protein>
    <submittedName>
        <fullName evidence="2">Alternative protein FXYD6P1</fullName>
    </submittedName>
</protein>
<accession>L8E6T7</accession>
<organism evidence="2">
    <name type="scientific">Homo sapiens</name>
    <name type="common">Human</name>
    <dbReference type="NCBI Taxonomy" id="9606"/>
    <lineage>
        <taxon>Eukaryota</taxon>
        <taxon>Metazoa</taxon>
        <taxon>Chordata</taxon>
        <taxon>Craniata</taxon>
        <taxon>Vertebrata</taxon>
        <taxon>Euteleostomi</taxon>
        <taxon>Mammalia</taxon>
        <taxon>Eutheria</taxon>
        <taxon>Euarchontoglires</taxon>
        <taxon>Primates</taxon>
        <taxon>Haplorrhini</taxon>
        <taxon>Catarrhini</taxon>
        <taxon>Hominidae</taxon>
        <taxon>Homo</taxon>
    </lineage>
</organism>
<feature type="compositionally biased region" description="Basic and acidic residues" evidence="1">
    <location>
        <begin position="38"/>
        <end position="53"/>
    </location>
</feature>
<sequence>MCCGPLLHWDPPYPRLQMQVQFQSEAQDPRRGGSPGGEPHHCKCNKAPESREL</sequence>
<reference evidence="2" key="1">
    <citation type="journal article" date="2013" name="PLoS ONE">
        <title>Direct detection of alternative open reading frames translation products in human significantly expands the proteome.</title>
        <authorList>
            <person name="Vanderperre B."/>
            <person name="Lucier J.-F."/>
            <person name="Motard J."/>
            <person name="Tremblay G."/>
            <person name="Vanderperre S."/>
            <person name="Wisztorski M."/>
            <person name="Salzet M."/>
            <person name="Boisvert F.-M."/>
            <person name="Roucou X."/>
        </authorList>
    </citation>
    <scope>NUCLEOTIDE SEQUENCE</scope>
</reference>
<dbReference type="AlphaFoldDB" id="L8E6T7"/>
<dbReference type="GeneCards" id="FXYD6P1"/>
<dbReference type="EMBL" id="HF583458">
    <property type="protein sequence ID" value="CCQ42955.1"/>
    <property type="molecule type" value="Genomic_DNA"/>
</dbReference>
<proteinExistence type="predicted"/>
<evidence type="ECO:0000313" key="2">
    <source>
        <dbReference type="EMBL" id="CCQ42955.1"/>
    </source>
</evidence>
<dbReference type="AGR" id="HGNC:4031"/>
<feature type="region of interest" description="Disordered" evidence="1">
    <location>
        <begin position="22"/>
        <end position="53"/>
    </location>
</feature>
<name>L8E6T7_HUMAN</name>
<evidence type="ECO:0000256" key="1">
    <source>
        <dbReference type="SAM" id="MobiDB-lite"/>
    </source>
</evidence>